<dbReference type="RefSeq" id="WP_183443805.1">
    <property type="nucleotide sequence ID" value="NZ_JACHXD010000024.1"/>
</dbReference>
<evidence type="ECO:0000313" key="3">
    <source>
        <dbReference type="Proteomes" id="UP000541535"/>
    </source>
</evidence>
<reference evidence="2 3" key="1">
    <citation type="submission" date="2020-08" db="EMBL/GenBank/DDBJ databases">
        <title>Genomic Encyclopedia of Type Strains, Phase III (KMG-III): the genomes of soil and plant-associated and newly described type strains.</title>
        <authorList>
            <person name="Whitman W."/>
        </authorList>
    </citation>
    <scope>NUCLEOTIDE SEQUENCE [LARGE SCALE GENOMIC DNA]</scope>
    <source>
        <strain evidence="2 3">CECT 8897</strain>
    </source>
</reference>
<dbReference type="Proteomes" id="UP000541535">
    <property type="component" value="Unassembled WGS sequence"/>
</dbReference>
<evidence type="ECO:0000313" key="2">
    <source>
        <dbReference type="EMBL" id="MBB3122140.1"/>
    </source>
</evidence>
<name>A0A7W5BFY4_9BURK</name>
<comment type="caution">
    <text evidence="2">The sequence shown here is derived from an EMBL/GenBank/DDBJ whole genome shotgun (WGS) entry which is preliminary data.</text>
</comment>
<dbReference type="InterPro" id="IPR051783">
    <property type="entry name" value="NAD(P)-dependent_oxidoreduct"/>
</dbReference>
<dbReference type="GO" id="GO:0005737">
    <property type="term" value="C:cytoplasm"/>
    <property type="evidence" value="ECO:0007669"/>
    <property type="project" value="TreeGrafter"/>
</dbReference>
<proteinExistence type="predicted"/>
<dbReference type="GO" id="GO:0004029">
    <property type="term" value="F:aldehyde dehydrogenase (NAD+) activity"/>
    <property type="evidence" value="ECO:0007669"/>
    <property type="project" value="TreeGrafter"/>
</dbReference>
<dbReference type="InterPro" id="IPR001509">
    <property type="entry name" value="Epimerase_deHydtase"/>
</dbReference>
<sequence length="337" mass="36669">MKAQQKVLVLGASGGIGGEMVKQLLAQGWAVRALKRGLGVSRRTSGGVEWLEGDALNAQAVAEAAADCSVIVHAVNPPGYRGWGTQVLPMLENTIAAAKAHGATIVLPGTVYNFGPDAFPVLQEDSPQRPLTRKGRIRAELEKRLRQAAEADNVRVIIVRAGDFFGPGARNNWLSQGMLRPGRVPSEVKLPGAPGVGHQYAYLPDVAATMLALLAIRETLPAFASFHMGGYWDHDGKQLGQAIQRVVTARGGRSPQLKAFPWWLIRLISPFNETLREMLEMRYLWQQEVRMENRLLREVLGVEPHTPLEIALERTLESLGCLPAPAHAATPAVSTPR</sequence>
<dbReference type="PANTHER" id="PTHR48079">
    <property type="entry name" value="PROTEIN YEEZ"/>
    <property type="match status" value="1"/>
</dbReference>
<feature type="domain" description="NAD-dependent epimerase/dehydratase" evidence="1">
    <location>
        <begin position="7"/>
        <end position="216"/>
    </location>
</feature>
<dbReference type="SUPFAM" id="SSF51735">
    <property type="entry name" value="NAD(P)-binding Rossmann-fold domains"/>
    <property type="match status" value="1"/>
</dbReference>
<dbReference type="Pfam" id="PF01370">
    <property type="entry name" value="Epimerase"/>
    <property type="match status" value="1"/>
</dbReference>
<accession>A0A7W5BFY4</accession>
<protein>
    <submittedName>
        <fullName evidence="2">Nucleoside-diphosphate-sugar epimerase</fullName>
    </submittedName>
</protein>
<evidence type="ECO:0000259" key="1">
    <source>
        <dbReference type="Pfam" id="PF01370"/>
    </source>
</evidence>
<dbReference type="Gene3D" id="3.40.50.720">
    <property type="entry name" value="NAD(P)-binding Rossmann-like Domain"/>
    <property type="match status" value="1"/>
</dbReference>
<organism evidence="2 3">
    <name type="scientific">Pseudoduganella violacea</name>
    <dbReference type="NCBI Taxonomy" id="1715466"/>
    <lineage>
        <taxon>Bacteria</taxon>
        <taxon>Pseudomonadati</taxon>
        <taxon>Pseudomonadota</taxon>
        <taxon>Betaproteobacteria</taxon>
        <taxon>Burkholderiales</taxon>
        <taxon>Oxalobacteraceae</taxon>
        <taxon>Telluria group</taxon>
        <taxon>Pseudoduganella</taxon>
    </lineage>
</organism>
<dbReference type="EMBL" id="JACHXD010000024">
    <property type="protein sequence ID" value="MBB3122140.1"/>
    <property type="molecule type" value="Genomic_DNA"/>
</dbReference>
<dbReference type="PANTHER" id="PTHR48079:SF6">
    <property type="entry name" value="NAD(P)-BINDING DOMAIN-CONTAINING PROTEIN-RELATED"/>
    <property type="match status" value="1"/>
</dbReference>
<gene>
    <name evidence="2" type="ORF">FHS03_005237</name>
</gene>
<dbReference type="AlphaFoldDB" id="A0A7W5BFY4"/>
<keyword evidence="3" id="KW-1185">Reference proteome</keyword>
<dbReference type="InterPro" id="IPR036291">
    <property type="entry name" value="NAD(P)-bd_dom_sf"/>
</dbReference>